<comment type="caution">
    <text evidence="7">The sequence shown here is derived from an EMBL/GenBank/DDBJ whole genome shotgun (WGS) entry which is preliminary data.</text>
</comment>
<dbReference type="FunFam" id="2.40.10.10:FF:000001">
    <property type="entry name" value="Periplasmic serine protease DegS"/>
    <property type="match status" value="1"/>
</dbReference>
<evidence type="ECO:0000256" key="3">
    <source>
        <dbReference type="ARBA" id="ARBA00022801"/>
    </source>
</evidence>
<keyword evidence="5" id="KW-1133">Transmembrane helix</keyword>
<dbReference type="PROSITE" id="PS50106">
    <property type="entry name" value="PDZ"/>
    <property type="match status" value="1"/>
</dbReference>
<evidence type="ECO:0000256" key="1">
    <source>
        <dbReference type="ARBA" id="ARBA00010541"/>
    </source>
</evidence>
<keyword evidence="8" id="KW-1185">Reference proteome</keyword>
<comment type="similarity">
    <text evidence="1">Belongs to the peptidase S1C family.</text>
</comment>
<dbReference type="InterPro" id="IPR036034">
    <property type="entry name" value="PDZ_sf"/>
</dbReference>
<dbReference type="PRINTS" id="PR00834">
    <property type="entry name" value="PROTEASES2C"/>
</dbReference>
<dbReference type="AlphaFoldDB" id="A0A1T0AUX0"/>
<keyword evidence="5" id="KW-0812">Transmembrane</keyword>
<evidence type="ECO:0000256" key="2">
    <source>
        <dbReference type="ARBA" id="ARBA00022670"/>
    </source>
</evidence>
<dbReference type="Pfam" id="PF13180">
    <property type="entry name" value="PDZ_2"/>
    <property type="match status" value="1"/>
</dbReference>
<dbReference type="Pfam" id="PF13365">
    <property type="entry name" value="Trypsin_2"/>
    <property type="match status" value="1"/>
</dbReference>
<evidence type="ECO:0000259" key="6">
    <source>
        <dbReference type="PROSITE" id="PS50106"/>
    </source>
</evidence>
<dbReference type="Proteomes" id="UP000190867">
    <property type="component" value="Unassembled WGS sequence"/>
</dbReference>
<dbReference type="GO" id="GO:0042597">
    <property type="term" value="C:periplasmic space"/>
    <property type="evidence" value="ECO:0007669"/>
    <property type="project" value="TreeGrafter"/>
</dbReference>
<dbReference type="RefSeq" id="WP_078236095.1">
    <property type="nucleotide sequence ID" value="NZ_MUYA01000002.1"/>
</dbReference>
<dbReference type="Gene3D" id="2.40.10.10">
    <property type="entry name" value="Trypsin-like serine proteases"/>
    <property type="match status" value="2"/>
</dbReference>
<keyword evidence="5" id="KW-0472">Membrane</keyword>
<evidence type="ECO:0000313" key="8">
    <source>
        <dbReference type="Proteomes" id="UP000190867"/>
    </source>
</evidence>
<dbReference type="SUPFAM" id="SSF50494">
    <property type="entry name" value="Trypsin-like serine proteases"/>
    <property type="match status" value="1"/>
</dbReference>
<dbReference type="PANTHER" id="PTHR22939">
    <property type="entry name" value="SERINE PROTEASE FAMILY S1C HTRA-RELATED"/>
    <property type="match status" value="1"/>
</dbReference>
<dbReference type="OrthoDB" id="9758917at2"/>
<dbReference type="InterPro" id="IPR043504">
    <property type="entry name" value="Peptidase_S1_PA_chymotrypsin"/>
</dbReference>
<dbReference type="GO" id="GO:0006515">
    <property type="term" value="P:protein quality control for misfolded or incompletely synthesized proteins"/>
    <property type="evidence" value="ECO:0007669"/>
    <property type="project" value="TreeGrafter"/>
</dbReference>
<name>A0A1T0AUX0_9PAST</name>
<dbReference type="GO" id="GO:0004252">
    <property type="term" value="F:serine-type endopeptidase activity"/>
    <property type="evidence" value="ECO:0007669"/>
    <property type="project" value="InterPro"/>
</dbReference>
<dbReference type="Gene3D" id="2.30.42.10">
    <property type="match status" value="1"/>
</dbReference>
<dbReference type="EMBL" id="MUYA01000002">
    <property type="protein sequence ID" value="OOS00602.1"/>
    <property type="molecule type" value="Genomic_DNA"/>
</dbReference>
<evidence type="ECO:0000313" key="7">
    <source>
        <dbReference type="EMBL" id="OOS00602.1"/>
    </source>
</evidence>
<keyword evidence="3" id="KW-0378">Hydrolase</keyword>
<reference evidence="7 8" key="1">
    <citation type="submission" date="2017-02" db="EMBL/GenBank/DDBJ databases">
        <title>Draft genome sequence of Haemophilus paracuniculus CCUG 43573 type strain.</title>
        <authorList>
            <person name="Engstrom-Jakobsson H."/>
            <person name="Salva-Serra F."/>
            <person name="Thorell K."/>
            <person name="Gonzales-Siles L."/>
            <person name="Karlsson R."/>
            <person name="Boulund F."/>
            <person name="Engstrand L."/>
            <person name="Kristiansson E."/>
            <person name="Moore E."/>
        </authorList>
    </citation>
    <scope>NUCLEOTIDE SEQUENCE [LARGE SCALE GENOMIC DNA]</scope>
    <source>
        <strain evidence="7 8">CCUG 43573</strain>
    </source>
</reference>
<dbReference type="InterPro" id="IPR001940">
    <property type="entry name" value="Peptidase_S1C"/>
</dbReference>
<organism evidence="7 8">
    <name type="scientific">Haemophilus paracuniculus</name>
    <dbReference type="NCBI Taxonomy" id="734"/>
    <lineage>
        <taxon>Bacteria</taxon>
        <taxon>Pseudomonadati</taxon>
        <taxon>Pseudomonadota</taxon>
        <taxon>Gammaproteobacteria</taxon>
        <taxon>Pasteurellales</taxon>
        <taxon>Pasteurellaceae</taxon>
        <taxon>Haemophilus</taxon>
    </lineage>
</organism>
<dbReference type="SUPFAM" id="SSF50156">
    <property type="entry name" value="PDZ domain-like"/>
    <property type="match status" value="1"/>
</dbReference>
<keyword evidence="4" id="KW-0720">Serine protease</keyword>
<dbReference type="InterPro" id="IPR009003">
    <property type="entry name" value="Peptidase_S1_PA"/>
</dbReference>
<feature type="domain" description="PDZ" evidence="6">
    <location>
        <begin position="251"/>
        <end position="333"/>
    </location>
</feature>
<gene>
    <name evidence="7" type="ORF">B0187_01485</name>
</gene>
<proteinExistence type="inferred from homology"/>
<accession>A0A1T0AUX0</accession>
<evidence type="ECO:0000256" key="5">
    <source>
        <dbReference type="SAM" id="Phobius"/>
    </source>
</evidence>
<dbReference type="SMART" id="SM00228">
    <property type="entry name" value="PDZ"/>
    <property type="match status" value="1"/>
</dbReference>
<dbReference type="STRING" id="734.B0187_01485"/>
<keyword evidence="2" id="KW-0645">Protease</keyword>
<evidence type="ECO:0000256" key="4">
    <source>
        <dbReference type="ARBA" id="ARBA00022825"/>
    </source>
</evidence>
<dbReference type="PANTHER" id="PTHR22939:SF101">
    <property type="entry name" value="PERIPLASMIC PH-DEPENDENT SERINE ENDOPROTEASE DEGQ"/>
    <property type="match status" value="1"/>
</dbReference>
<dbReference type="InterPro" id="IPR001478">
    <property type="entry name" value="PDZ"/>
</dbReference>
<sequence>MIKKILQAVGFGLFCAFLILFVAPIINKSGRTFNLFSPDVVSYHSAVKQASPAVVNIYTQILDNTSSSGYRLNLGSGVIMSDKGYILTNKHVIKDAYQVTVYLQSGANFNASLVGSDTLTDLAVLKIAGDKLPTIPQNKDRKVQVGDVVLAIGNPYNLGQSVTQGIISATGRNTLSDRNRQNFIQTDAPISKGNSGGALINTAGELIGINTISLKNSGEVKELSITGEDTIAEGLNFAIPISQAVDVMNKIIKDGRVIRGYFGVTSALFLASQGERGVLITGVAENGPAAQAGIRPNDIVLKIGKVEAVSPSQMMEVLANMKPNTTVKVLVWRQGQELEFNVTIGEFPEP</sequence>
<feature type="transmembrane region" description="Helical" evidence="5">
    <location>
        <begin position="6"/>
        <end position="26"/>
    </location>
</feature>
<protein>
    <submittedName>
        <fullName evidence="7">Outer membrane-stress sensor serine endopeptidase DegS</fullName>
    </submittedName>
</protein>